<feature type="compositionally biased region" description="Basic and acidic residues" evidence="3">
    <location>
        <begin position="43"/>
        <end position="78"/>
    </location>
</feature>
<dbReference type="Gene3D" id="1.10.630.10">
    <property type="entry name" value="Cytochrome P450"/>
    <property type="match status" value="1"/>
</dbReference>
<dbReference type="EMBL" id="JBHSFP010000014">
    <property type="protein sequence ID" value="MFC4533181.1"/>
    <property type="molecule type" value="Genomic_DNA"/>
</dbReference>
<keyword evidence="2" id="KW-0479">Metal-binding</keyword>
<dbReference type="Pfam" id="PF00067">
    <property type="entry name" value="p450"/>
    <property type="match status" value="2"/>
</dbReference>
<evidence type="ECO:0000256" key="2">
    <source>
        <dbReference type="RuleBase" id="RU000461"/>
    </source>
</evidence>
<name>A0ABV9CJF4_9ACTN</name>
<evidence type="ECO:0000313" key="4">
    <source>
        <dbReference type="EMBL" id="MFC4533181.1"/>
    </source>
</evidence>
<dbReference type="InterPro" id="IPR001128">
    <property type="entry name" value="Cyt_P450"/>
</dbReference>
<dbReference type="InterPro" id="IPR002401">
    <property type="entry name" value="Cyt_P450_E_grp-I"/>
</dbReference>
<comment type="caution">
    <text evidence="4">The sequence shown here is derived from an EMBL/GenBank/DDBJ whole genome shotgun (WGS) entry which is preliminary data.</text>
</comment>
<dbReference type="PROSITE" id="PS00086">
    <property type="entry name" value="CYTOCHROME_P450"/>
    <property type="match status" value="1"/>
</dbReference>
<proteinExistence type="inferred from homology"/>
<protein>
    <submittedName>
        <fullName evidence="4">Cytochrome P450</fullName>
    </submittedName>
</protein>
<dbReference type="PANTHER" id="PTHR46696:SF1">
    <property type="entry name" value="CYTOCHROME P450 YJIB-RELATED"/>
    <property type="match status" value="1"/>
</dbReference>
<evidence type="ECO:0000256" key="1">
    <source>
        <dbReference type="ARBA" id="ARBA00010617"/>
    </source>
</evidence>
<keyword evidence="2" id="KW-0408">Iron</keyword>
<keyword evidence="2" id="KW-0560">Oxidoreductase</keyword>
<keyword evidence="5" id="KW-1185">Reference proteome</keyword>
<dbReference type="PANTHER" id="PTHR46696">
    <property type="entry name" value="P450, PUTATIVE (EUROFUNG)-RELATED"/>
    <property type="match status" value="1"/>
</dbReference>
<comment type="similarity">
    <text evidence="1 2">Belongs to the cytochrome P450 family.</text>
</comment>
<dbReference type="PRINTS" id="PR00463">
    <property type="entry name" value="EP450I"/>
</dbReference>
<keyword evidence="2" id="KW-0503">Monooxygenase</keyword>
<dbReference type="Proteomes" id="UP001596004">
    <property type="component" value="Unassembled WGS sequence"/>
</dbReference>
<evidence type="ECO:0000313" key="5">
    <source>
        <dbReference type="Proteomes" id="UP001596004"/>
    </source>
</evidence>
<gene>
    <name evidence="4" type="ORF">ACFO60_20610</name>
</gene>
<organism evidence="4 5">
    <name type="scientific">Sphaerisporangium dianthi</name>
    <dbReference type="NCBI Taxonomy" id="1436120"/>
    <lineage>
        <taxon>Bacteria</taxon>
        <taxon>Bacillati</taxon>
        <taxon>Actinomycetota</taxon>
        <taxon>Actinomycetes</taxon>
        <taxon>Streptosporangiales</taxon>
        <taxon>Streptosporangiaceae</taxon>
        <taxon>Sphaerisporangium</taxon>
    </lineage>
</organism>
<accession>A0ABV9CJF4</accession>
<dbReference type="SUPFAM" id="SSF48264">
    <property type="entry name" value="Cytochrome P450"/>
    <property type="match status" value="1"/>
</dbReference>
<evidence type="ECO:0000256" key="3">
    <source>
        <dbReference type="SAM" id="MobiDB-lite"/>
    </source>
</evidence>
<dbReference type="CDD" id="cd20625">
    <property type="entry name" value="CYP164-like"/>
    <property type="match status" value="1"/>
</dbReference>
<keyword evidence="2" id="KW-0349">Heme</keyword>
<reference evidence="5" key="1">
    <citation type="journal article" date="2019" name="Int. J. Syst. Evol. Microbiol.">
        <title>The Global Catalogue of Microorganisms (GCM) 10K type strain sequencing project: providing services to taxonomists for standard genome sequencing and annotation.</title>
        <authorList>
            <consortium name="The Broad Institute Genomics Platform"/>
            <consortium name="The Broad Institute Genome Sequencing Center for Infectious Disease"/>
            <person name="Wu L."/>
            <person name="Ma J."/>
        </authorList>
    </citation>
    <scope>NUCLEOTIDE SEQUENCE [LARGE SCALE GENOMIC DNA]</scope>
    <source>
        <strain evidence="5">CGMCC 4.7132</strain>
    </source>
</reference>
<sequence>MDPPDHGRQRRLVSKAFTPRITARYEPWIRGIVDDLLDGLQDGPHDGHGLQDGPHDGHGLQDGPHDGHGLQDGPHDGRAAAGPGEYGSFDAVRDFAAKLSMRTIGELMDIPAGDLDMLKEWSDELALATEVPTLVAAFRSLDVFSPEELAGFGRASVAIHAYFADLIHKRRTHPGEDLISSLIQAEDQGRTLARHEVTNVLATLFAAAHESVTNLVANGLLALSRNPGQLAALREDPSIAPLLVDEVLRYDAPVQLTARVALGPTRLGPAAVEPGAIVILLLAAAGRDEAAYPRAGDFLAGRRAKGIGLAFGAGAHYCIGSSLARLEAAIAFTAIAERLTAFEVEEESLAYRRHVVVRGPRQMTVRHRR</sequence>
<feature type="region of interest" description="Disordered" evidence="3">
    <location>
        <begin position="40"/>
        <end position="84"/>
    </location>
</feature>
<dbReference type="InterPro" id="IPR036396">
    <property type="entry name" value="Cyt_P450_sf"/>
</dbReference>
<dbReference type="InterPro" id="IPR017972">
    <property type="entry name" value="Cyt_P450_CS"/>
</dbReference>
<dbReference type="RefSeq" id="WP_380842689.1">
    <property type="nucleotide sequence ID" value="NZ_JBHSFP010000014.1"/>
</dbReference>